<reference evidence="4 5" key="1">
    <citation type="submission" date="2017-06" db="EMBL/GenBank/DDBJ databases">
        <title>Complete genome sequence of Shewanella marisflavi EP1 associated with anaerobic 2,4-dinitrotoluene reduction and salt tolerance.</title>
        <authorList>
            <person name="Huang J."/>
        </authorList>
    </citation>
    <scope>NUCLEOTIDE SEQUENCE [LARGE SCALE GENOMIC DNA]</scope>
    <source>
        <strain evidence="4 5">EP1</strain>
    </source>
</reference>
<dbReference type="PANTHER" id="PTHR35936:SF25">
    <property type="entry name" value="ABC TRANSPORTER SUBSTRATE-BINDING PROTEIN"/>
    <property type="match status" value="1"/>
</dbReference>
<dbReference type="Gene3D" id="3.40.190.10">
    <property type="entry name" value="Periplasmic binding protein-like II"/>
    <property type="match status" value="2"/>
</dbReference>
<evidence type="ECO:0000256" key="1">
    <source>
        <dbReference type="ARBA" id="ARBA00010333"/>
    </source>
</evidence>
<organism evidence="4 5">
    <name type="scientific">Shewanella marisflavi</name>
    <dbReference type="NCBI Taxonomy" id="260364"/>
    <lineage>
        <taxon>Bacteria</taxon>
        <taxon>Pseudomonadati</taxon>
        <taxon>Pseudomonadota</taxon>
        <taxon>Gammaproteobacteria</taxon>
        <taxon>Alteromonadales</taxon>
        <taxon>Shewanellaceae</taxon>
        <taxon>Shewanella</taxon>
    </lineage>
</organism>
<comment type="similarity">
    <text evidence="1">Belongs to the bacterial solute-binding protein 3 family.</text>
</comment>
<dbReference type="SMART" id="SM00062">
    <property type="entry name" value="PBPb"/>
    <property type="match status" value="1"/>
</dbReference>
<evidence type="ECO:0000313" key="5">
    <source>
        <dbReference type="Proteomes" id="UP000198233"/>
    </source>
</evidence>
<gene>
    <name evidence="4" type="ORF">CFF01_01190</name>
</gene>
<sequence length="269" mass="31307">MIPPGIKMLFVIMLLQIPFQIWSNDSDLNIVYHDFAPFSYQDNQGQAQGILVELTQAICQQWPGQCDISIRPYRRAIHLFANGEAKGIFLGWNRERAETMWFSLPLVQTEYGFYTLKDFPLTELNQLAGKIIGVYGPSNTYSSLMLQQDKIKRLSLPPLLTDIYPQGDDLPMRMLQKRRFDAYYVNKDVGRFYARQIGLSELHYLSADREILYCVAFNKAVTDSETVRQFNHLFVKLLQQGRLDKIYQKYEMQPIRLPEEDLAAKSIPY</sequence>
<accession>A0AAC9TXI1</accession>
<dbReference type="Proteomes" id="UP000198233">
    <property type="component" value="Chromosome"/>
</dbReference>
<protein>
    <recommendedName>
        <fullName evidence="3">Solute-binding protein family 3/N-terminal domain-containing protein</fullName>
    </recommendedName>
</protein>
<evidence type="ECO:0000256" key="2">
    <source>
        <dbReference type="ARBA" id="ARBA00022729"/>
    </source>
</evidence>
<name>A0AAC9TXI1_9GAMM</name>
<dbReference type="EMBL" id="CP022272">
    <property type="protein sequence ID" value="ASJ95309.1"/>
    <property type="molecule type" value="Genomic_DNA"/>
</dbReference>
<dbReference type="InterPro" id="IPR001638">
    <property type="entry name" value="Solute-binding_3/MltF_N"/>
</dbReference>
<dbReference type="AlphaFoldDB" id="A0AAC9TXI1"/>
<dbReference type="KEGG" id="smav:CFF01_01190"/>
<feature type="domain" description="Solute-binding protein family 3/N-terminal" evidence="3">
    <location>
        <begin position="27"/>
        <end position="254"/>
    </location>
</feature>
<evidence type="ECO:0000259" key="3">
    <source>
        <dbReference type="SMART" id="SM00062"/>
    </source>
</evidence>
<proteinExistence type="inferred from homology"/>
<dbReference type="SUPFAM" id="SSF53850">
    <property type="entry name" value="Periplasmic binding protein-like II"/>
    <property type="match status" value="1"/>
</dbReference>
<evidence type="ECO:0000313" key="4">
    <source>
        <dbReference type="EMBL" id="ASJ95309.1"/>
    </source>
</evidence>
<dbReference type="PANTHER" id="PTHR35936">
    <property type="entry name" value="MEMBRANE-BOUND LYTIC MUREIN TRANSGLYCOSYLASE F"/>
    <property type="match status" value="1"/>
</dbReference>
<dbReference type="Pfam" id="PF00497">
    <property type="entry name" value="SBP_bac_3"/>
    <property type="match status" value="1"/>
</dbReference>
<keyword evidence="2" id="KW-0732">Signal</keyword>